<dbReference type="EMBL" id="JANTHZ010000015">
    <property type="protein sequence ID" value="MCS0497879.1"/>
    <property type="molecule type" value="Genomic_DNA"/>
</dbReference>
<evidence type="ECO:0000256" key="1">
    <source>
        <dbReference type="SAM" id="MobiDB-lite"/>
    </source>
</evidence>
<gene>
    <name evidence="2" type="ORF">NVS89_22570</name>
</gene>
<dbReference type="RefSeq" id="WP_258735036.1">
    <property type="nucleotide sequence ID" value="NZ_JANTHZ010000015.1"/>
</dbReference>
<evidence type="ECO:0000313" key="3">
    <source>
        <dbReference type="Proteomes" id="UP001151088"/>
    </source>
</evidence>
<feature type="compositionally biased region" description="Basic and acidic residues" evidence="1">
    <location>
        <begin position="297"/>
        <end position="309"/>
    </location>
</feature>
<reference evidence="2" key="1">
    <citation type="submission" date="2022-08" db="EMBL/GenBank/DDBJ databases">
        <authorList>
            <person name="Li F."/>
        </authorList>
    </citation>
    <scope>NUCLEOTIDE SEQUENCE</scope>
    <source>
        <strain evidence="2">MQZ15Z-1</strain>
    </source>
</reference>
<evidence type="ECO:0000313" key="2">
    <source>
        <dbReference type="EMBL" id="MCS0497879.1"/>
    </source>
</evidence>
<feature type="region of interest" description="Disordered" evidence="1">
    <location>
        <begin position="89"/>
        <end position="120"/>
    </location>
</feature>
<organism evidence="2 3">
    <name type="scientific">Ancylobacter mangrovi</name>
    <dbReference type="NCBI Taxonomy" id="2972472"/>
    <lineage>
        <taxon>Bacteria</taxon>
        <taxon>Pseudomonadati</taxon>
        <taxon>Pseudomonadota</taxon>
        <taxon>Alphaproteobacteria</taxon>
        <taxon>Hyphomicrobiales</taxon>
        <taxon>Xanthobacteraceae</taxon>
        <taxon>Ancylobacter</taxon>
    </lineage>
</organism>
<comment type="caution">
    <text evidence="2">The sequence shown here is derived from an EMBL/GenBank/DDBJ whole genome shotgun (WGS) entry which is preliminary data.</text>
</comment>
<accession>A0A9X2PFS6</accession>
<dbReference type="AlphaFoldDB" id="A0A9X2PFS6"/>
<name>A0A9X2PFS6_9HYPH</name>
<sequence length="319" mass="35255">MQKATRRTAHDRVEAATRRLEKALTLNERDAKALARAEGRGNTDRAAELRRSIGKRALQAKAQERILAKYRPIMQMSDYAGRLAARCAASPPAPAPKARKPKKLARQPFRIPDDIPADLPGRRERKERFVPSPADGKPLAVTINVHESPVSYMLAAGTIDEAEHRAADQFRRLYERAGIGNLKAIDPAREVVDGTSPQPDMNVDAMEAQARLREARERLGKTLYGYTVAVVGELVPIKQMAEHYGRLSGKRAEGFVSGQVTAALDLLAELWREKPPTLPKMRSTRESTSGPATEWDVTDKGDLRKRQSNAERLGGANDA</sequence>
<protein>
    <submittedName>
        <fullName evidence="2">Uncharacterized protein</fullName>
    </submittedName>
</protein>
<keyword evidence="3" id="KW-1185">Reference proteome</keyword>
<dbReference type="Proteomes" id="UP001151088">
    <property type="component" value="Unassembled WGS sequence"/>
</dbReference>
<proteinExistence type="predicted"/>
<feature type="region of interest" description="Disordered" evidence="1">
    <location>
        <begin position="277"/>
        <end position="319"/>
    </location>
</feature>